<feature type="transmembrane region" description="Helical" evidence="6">
    <location>
        <begin position="219"/>
        <end position="240"/>
    </location>
</feature>
<feature type="transmembrane region" description="Helical" evidence="6">
    <location>
        <begin position="165"/>
        <end position="183"/>
    </location>
</feature>
<feature type="domain" description="O-antigen ligase-related" evidence="7">
    <location>
        <begin position="258"/>
        <end position="386"/>
    </location>
</feature>
<dbReference type="GO" id="GO:0016020">
    <property type="term" value="C:membrane"/>
    <property type="evidence" value="ECO:0007669"/>
    <property type="project" value="UniProtKB-SubCell"/>
</dbReference>
<dbReference type="PANTHER" id="PTHR37422">
    <property type="entry name" value="TEICHURONIC ACID BIOSYNTHESIS PROTEIN TUAE"/>
    <property type="match status" value="1"/>
</dbReference>
<feature type="transmembrane region" description="Helical" evidence="6">
    <location>
        <begin position="79"/>
        <end position="98"/>
    </location>
</feature>
<evidence type="ECO:0000256" key="1">
    <source>
        <dbReference type="ARBA" id="ARBA00004141"/>
    </source>
</evidence>
<dbReference type="EMBL" id="SMDC01000002">
    <property type="protein sequence ID" value="TCW38160.1"/>
    <property type="molecule type" value="Genomic_DNA"/>
</dbReference>
<organism evidence="8 9">
    <name type="scientific">Marichromatium gracile</name>
    <name type="common">Chromatium gracile</name>
    <dbReference type="NCBI Taxonomy" id="1048"/>
    <lineage>
        <taxon>Bacteria</taxon>
        <taxon>Pseudomonadati</taxon>
        <taxon>Pseudomonadota</taxon>
        <taxon>Gammaproteobacteria</taxon>
        <taxon>Chromatiales</taxon>
        <taxon>Chromatiaceae</taxon>
        <taxon>Marichromatium</taxon>
    </lineage>
</organism>
<comment type="caution">
    <text evidence="8">The sequence shown here is derived from an EMBL/GenBank/DDBJ whole genome shotgun (WGS) entry which is preliminary data.</text>
</comment>
<feature type="region of interest" description="Disordered" evidence="5">
    <location>
        <begin position="458"/>
        <end position="488"/>
    </location>
</feature>
<evidence type="ECO:0000256" key="3">
    <source>
        <dbReference type="ARBA" id="ARBA00022989"/>
    </source>
</evidence>
<dbReference type="RefSeq" id="WP_132228549.1">
    <property type="nucleotide sequence ID" value="NZ_NRRH01000035.1"/>
</dbReference>
<feature type="transmembrane region" description="Helical" evidence="6">
    <location>
        <begin position="247"/>
        <end position="264"/>
    </location>
</feature>
<evidence type="ECO:0000256" key="5">
    <source>
        <dbReference type="SAM" id="MobiDB-lite"/>
    </source>
</evidence>
<dbReference type="InterPro" id="IPR007016">
    <property type="entry name" value="O-antigen_ligase-rel_domated"/>
</dbReference>
<evidence type="ECO:0000256" key="6">
    <source>
        <dbReference type="SAM" id="Phobius"/>
    </source>
</evidence>
<feature type="transmembrane region" description="Helical" evidence="6">
    <location>
        <begin position="49"/>
        <end position="67"/>
    </location>
</feature>
<dbReference type="PANTHER" id="PTHR37422:SF13">
    <property type="entry name" value="LIPOPOLYSACCHARIDE BIOSYNTHESIS PROTEIN PA4999-RELATED"/>
    <property type="match status" value="1"/>
</dbReference>
<gene>
    <name evidence="8" type="ORF">EDC29_10250</name>
</gene>
<dbReference type="Proteomes" id="UP000295247">
    <property type="component" value="Unassembled WGS sequence"/>
</dbReference>
<dbReference type="InterPro" id="IPR051533">
    <property type="entry name" value="WaaL-like"/>
</dbReference>
<proteinExistence type="predicted"/>
<dbReference type="AlphaFoldDB" id="A0A4V2WA69"/>
<keyword evidence="4 6" id="KW-0472">Membrane</keyword>
<feature type="transmembrane region" description="Helical" evidence="6">
    <location>
        <begin position="411"/>
        <end position="428"/>
    </location>
</feature>
<feature type="transmembrane region" description="Helical" evidence="6">
    <location>
        <begin position="135"/>
        <end position="153"/>
    </location>
</feature>
<keyword evidence="2 6" id="KW-0812">Transmembrane</keyword>
<keyword evidence="3 6" id="KW-1133">Transmembrane helix</keyword>
<feature type="compositionally biased region" description="Basic and acidic residues" evidence="5">
    <location>
        <begin position="478"/>
        <end position="488"/>
    </location>
</feature>
<keyword evidence="8" id="KW-0436">Ligase</keyword>
<evidence type="ECO:0000256" key="2">
    <source>
        <dbReference type="ARBA" id="ARBA00022692"/>
    </source>
</evidence>
<evidence type="ECO:0000259" key="7">
    <source>
        <dbReference type="Pfam" id="PF04932"/>
    </source>
</evidence>
<protein>
    <submittedName>
        <fullName evidence="8">O-antigen ligase</fullName>
    </submittedName>
</protein>
<evidence type="ECO:0000313" key="9">
    <source>
        <dbReference type="Proteomes" id="UP000295247"/>
    </source>
</evidence>
<dbReference type="Pfam" id="PF04932">
    <property type="entry name" value="Wzy_C"/>
    <property type="match status" value="1"/>
</dbReference>
<sequence length="488" mass="52512">MDRLATPLNATLQLALALPAVLAILISPWLGLGLVALLWFYAASLRWPLTGFLVVYGAALLMNINLITDSPLRALGERYPLALGLAPLLLPLLAARLLARRVPGAAPTIAPLDTLPPLLLLWMLASYGWSLDPLHGTSMGLNLAFGVGLYFLIQLYVTDRRALTLTLGFTFVWGLALALMLVLSNKIDTSPLQALQVRLGADWRFEPSLILYGTRAGGFAPPQIAGTVTTFVFMAGCALWPECGGRARLVLALSAPWLISNLLATGSKGAAGAFVIAVSTFIALYPGLRGRRLLTGLGFLVALVAIMAFNVVVFSADRLASGAEVNELSITFRLEFWEAGLALLGERWIGAGLGGFAHLVDPWPGAHNYYFSILFDAGPVGTLLLLGFVLGVVVELARALRETRDPRLRRYLYCLATALLALLIHATVDFSYDSAFSWMLYGLIVATVRIARREAASRYNGPPPTAHAPTTSAAVVPDPEHDDATRWS</sequence>
<reference evidence="8 9" key="1">
    <citation type="submission" date="2019-03" db="EMBL/GenBank/DDBJ databases">
        <title>Genomic Encyclopedia of Type Strains, Phase IV (KMG-IV): sequencing the most valuable type-strain genomes for metagenomic binning, comparative biology and taxonomic classification.</title>
        <authorList>
            <person name="Goeker M."/>
        </authorList>
    </citation>
    <scope>NUCLEOTIDE SEQUENCE [LARGE SCALE GENOMIC DNA]</scope>
    <source>
        <strain evidence="8 9">DSM 203</strain>
    </source>
</reference>
<evidence type="ECO:0000256" key="4">
    <source>
        <dbReference type="ARBA" id="ARBA00023136"/>
    </source>
</evidence>
<name>A0A4V2WA69_MARGR</name>
<feature type="transmembrane region" description="Helical" evidence="6">
    <location>
        <begin position="434"/>
        <end position="451"/>
    </location>
</feature>
<accession>A0A4V2WA69</accession>
<feature type="transmembrane region" description="Helical" evidence="6">
    <location>
        <begin position="295"/>
        <end position="316"/>
    </location>
</feature>
<feature type="transmembrane region" description="Helical" evidence="6">
    <location>
        <begin position="110"/>
        <end position="129"/>
    </location>
</feature>
<feature type="transmembrane region" description="Helical" evidence="6">
    <location>
        <begin position="270"/>
        <end position="288"/>
    </location>
</feature>
<evidence type="ECO:0000313" key="8">
    <source>
        <dbReference type="EMBL" id="TCW38160.1"/>
    </source>
</evidence>
<comment type="subcellular location">
    <subcellularLocation>
        <location evidence="1">Membrane</location>
        <topology evidence="1">Multi-pass membrane protein</topology>
    </subcellularLocation>
</comment>
<feature type="transmembrane region" description="Helical" evidence="6">
    <location>
        <begin position="369"/>
        <end position="390"/>
    </location>
</feature>
<feature type="transmembrane region" description="Helical" evidence="6">
    <location>
        <begin position="20"/>
        <end position="42"/>
    </location>
</feature>
<dbReference type="GO" id="GO:0016874">
    <property type="term" value="F:ligase activity"/>
    <property type="evidence" value="ECO:0007669"/>
    <property type="project" value="UniProtKB-KW"/>
</dbReference>